<organism evidence="8 9">
    <name type="scientific">Ferroacidibacillus organovorans</name>
    <dbReference type="NCBI Taxonomy" id="1765683"/>
    <lineage>
        <taxon>Bacteria</taxon>
        <taxon>Bacillati</taxon>
        <taxon>Bacillota</taxon>
        <taxon>Bacilli</taxon>
        <taxon>Bacillales</taxon>
        <taxon>Alicyclobacillaceae</taxon>
        <taxon>Ferroacidibacillus</taxon>
    </lineage>
</organism>
<feature type="transmembrane region" description="Helical" evidence="6">
    <location>
        <begin position="55"/>
        <end position="76"/>
    </location>
</feature>
<dbReference type="GO" id="GO:0022857">
    <property type="term" value="F:transmembrane transporter activity"/>
    <property type="evidence" value="ECO:0007669"/>
    <property type="project" value="InterPro"/>
</dbReference>
<dbReference type="InterPro" id="IPR011701">
    <property type="entry name" value="MFS"/>
</dbReference>
<protein>
    <recommendedName>
        <fullName evidence="7">Major facilitator superfamily (MFS) profile domain-containing protein</fullName>
    </recommendedName>
</protein>
<evidence type="ECO:0000313" key="9">
    <source>
        <dbReference type="Proteomes" id="UP000053557"/>
    </source>
</evidence>
<evidence type="ECO:0000256" key="1">
    <source>
        <dbReference type="ARBA" id="ARBA00004651"/>
    </source>
</evidence>
<dbReference type="Pfam" id="PF07690">
    <property type="entry name" value="MFS_1"/>
    <property type="match status" value="1"/>
</dbReference>
<keyword evidence="3 6" id="KW-0812">Transmembrane</keyword>
<dbReference type="AlphaFoldDB" id="A0A101XNS3"/>
<evidence type="ECO:0000256" key="3">
    <source>
        <dbReference type="ARBA" id="ARBA00022692"/>
    </source>
</evidence>
<keyword evidence="5 6" id="KW-0472">Membrane</keyword>
<feature type="transmembrane region" description="Helical" evidence="6">
    <location>
        <begin position="25"/>
        <end position="49"/>
    </location>
</feature>
<keyword evidence="9" id="KW-1185">Reference proteome</keyword>
<proteinExistence type="predicted"/>
<dbReference type="PROSITE" id="PS50850">
    <property type="entry name" value="MFS"/>
    <property type="match status" value="1"/>
</dbReference>
<dbReference type="PANTHER" id="PTHR23546">
    <property type="entry name" value="TRANSPORT PROTEIN"/>
    <property type="match status" value="1"/>
</dbReference>
<sequence length="180" mass="19714">MHLVYITPCTKDGLDQLPRLRTLSILFLAVFFQYTCGNAINPILAPLAARTGMSVVQTGLFFTLSSLVWLIASPFWGRQSERRGRVNVMVIGLVSCFILYALFGIVADWGLTRHPSPLFLFSLLLLIRIASGFFFSTVPVAAQAYIADTTCGMERTRSISLVWMASGLGSIAECGACLPQ</sequence>
<dbReference type="InterPro" id="IPR036259">
    <property type="entry name" value="MFS_trans_sf"/>
</dbReference>
<keyword evidence="4 6" id="KW-1133">Transmembrane helix</keyword>
<dbReference type="GO" id="GO:0005886">
    <property type="term" value="C:plasma membrane"/>
    <property type="evidence" value="ECO:0007669"/>
    <property type="project" value="UniProtKB-SubCell"/>
</dbReference>
<evidence type="ECO:0000256" key="5">
    <source>
        <dbReference type="ARBA" id="ARBA00023136"/>
    </source>
</evidence>
<evidence type="ECO:0000256" key="4">
    <source>
        <dbReference type="ARBA" id="ARBA00022989"/>
    </source>
</evidence>
<reference evidence="8 9" key="1">
    <citation type="submission" date="2015-12" db="EMBL/GenBank/DDBJ databases">
        <title>Draft genome sequence of Acidibacillus ferrooxidans ITV001, isolated from a chalcopyrite acid mine drainage site in Brazil.</title>
        <authorList>
            <person name="Dall'Agnol H."/>
            <person name="Nancucheo I."/>
            <person name="Johnson B."/>
            <person name="Oliveira R."/>
            <person name="Leite L."/>
            <person name="Pylro V."/>
            <person name="Nunes G.L."/>
            <person name="Tzotzos G."/>
            <person name="Fernandes G.R."/>
            <person name="Dutra J."/>
            <person name="Orellana S.C."/>
            <person name="Oliveira G."/>
        </authorList>
    </citation>
    <scope>NUCLEOTIDE SEQUENCE [LARGE SCALE GENOMIC DNA]</scope>
    <source>
        <strain evidence="9">ITV01</strain>
    </source>
</reference>
<comment type="caution">
    <text evidence="8">The sequence shown here is derived from an EMBL/GenBank/DDBJ whole genome shotgun (WGS) entry which is preliminary data.</text>
</comment>
<evidence type="ECO:0000256" key="2">
    <source>
        <dbReference type="ARBA" id="ARBA00022448"/>
    </source>
</evidence>
<keyword evidence="2" id="KW-0813">Transport</keyword>
<gene>
    <name evidence="8" type="ORF">ATW55_01990</name>
</gene>
<evidence type="ECO:0000256" key="6">
    <source>
        <dbReference type="SAM" id="Phobius"/>
    </source>
</evidence>
<evidence type="ECO:0000259" key="7">
    <source>
        <dbReference type="PROSITE" id="PS50850"/>
    </source>
</evidence>
<dbReference type="SUPFAM" id="SSF103473">
    <property type="entry name" value="MFS general substrate transporter"/>
    <property type="match status" value="1"/>
</dbReference>
<dbReference type="InterPro" id="IPR020846">
    <property type="entry name" value="MFS_dom"/>
</dbReference>
<dbReference type="Proteomes" id="UP000053557">
    <property type="component" value="Unassembled WGS sequence"/>
</dbReference>
<dbReference type="EMBL" id="LPVJ01000071">
    <property type="protein sequence ID" value="KUO94661.1"/>
    <property type="molecule type" value="Genomic_DNA"/>
</dbReference>
<feature type="domain" description="Major facilitator superfamily (MFS) profile" evidence="7">
    <location>
        <begin position="22"/>
        <end position="180"/>
    </location>
</feature>
<dbReference type="PANTHER" id="PTHR23546:SF1">
    <property type="entry name" value="MEMBRANE PROTEIN"/>
    <property type="match status" value="1"/>
</dbReference>
<accession>A0A101XNS3</accession>
<evidence type="ECO:0000313" key="8">
    <source>
        <dbReference type="EMBL" id="KUO94661.1"/>
    </source>
</evidence>
<feature type="transmembrane region" description="Helical" evidence="6">
    <location>
        <begin position="88"/>
        <end position="107"/>
    </location>
</feature>
<dbReference type="Gene3D" id="1.20.1250.20">
    <property type="entry name" value="MFS general substrate transporter like domains"/>
    <property type="match status" value="1"/>
</dbReference>
<comment type="subcellular location">
    <subcellularLocation>
        <location evidence="1">Cell membrane</location>
        <topology evidence="1">Multi-pass membrane protein</topology>
    </subcellularLocation>
</comment>
<name>A0A101XNS3_9BACL</name>
<feature type="transmembrane region" description="Helical" evidence="6">
    <location>
        <begin position="119"/>
        <end position="147"/>
    </location>
</feature>